<feature type="compositionally biased region" description="Polar residues" evidence="8">
    <location>
        <begin position="22"/>
        <end position="32"/>
    </location>
</feature>
<comment type="caution">
    <text evidence="10">The sequence shown here is derived from an EMBL/GenBank/DDBJ whole genome shotgun (WGS) entry which is preliminary data.</text>
</comment>
<dbReference type="GO" id="GO:0000350">
    <property type="term" value="P:generation of catalytic spliceosome for second transesterification step"/>
    <property type="evidence" value="ECO:0007669"/>
    <property type="project" value="TreeGrafter"/>
</dbReference>
<sequence>MSNFINFNSFDVKKALKRKKGQISSDSDSEQQAAAKAKAKAAAKAKAEKKEIPVEPLQHLAVSAAELPGAALVARFLSCARAEWQQLKAKAETLELQAADRALVASEPPALEQLRPLIDLVEMRAPDDPESEKVEKVCRMSLANEHLAAEKAYLELTIGNSKWPIGGGEFLSSDGPQPGNRMWGQKLRKVKETPSILDNDSQKNAIQGLKRLLSFVQATESWRKAQ</sequence>
<evidence type="ECO:0000256" key="8">
    <source>
        <dbReference type="SAM" id="MobiDB-lite"/>
    </source>
</evidence>
<evidence type="ECO:0000256" key="3">
    <source>
        <dbReference type="ARBA" id="ARBA00018242"/>
    </source>
</evidence>
<dbReference type="GO" id="GO:0071021">
    <property type="term" value="C:U2-type post-spliceosomal complex"/>
    <property type="evidence" value="ECO:0007669"/>
    <property type="project" value="TreeGrafter"/>
</dbReference>
<dbReference type="EMBL" id="CAMXCT020000934">
    <property type="protein sequence ID" value="CAL1138283.1"/>
    <property type="molecule type" value="Genomic_DNA"/>
</dbReference>
<dbReference type="EMBL" id="CAMXCT030000934">
    <property type="protein sequence ID" value="CAL4772220.1"/>
    <property type="molecule type" value="Genomic_DNA"/>
</dbReference>
<organism evidence="10">
    <name type="scientific">Cladocopium goreaui</name>
    <dbReference type="NCBI Taxonomy" id="2562237"/>
    <lineage>
        <taxon>Eukaryota</taxon>
        <taxon>Sar</taxon>
        <taxon>Alveolata</taxon>
        <taxon>Dinophyceae</taxon>
        <taxon>Suessiales</taxon>
        <taxon>Symbiodiniaceae</taxon>
        <taxon>Cladocopium</taxon>
    </lineage>
</organism>
<protein>
    <recommendedName>
        <fullName evidence="3">Pre-mRNA-splicing factor 18</fullName>
    </recommendedName>
</protein>
<dbReference type="Proteomes" id="UP001152797">
    <property type="component" value="Unassembled WGS sequence"/>
</dbReference>
<keyword evidence="7" id="KW-0539">Nucleus</keyword>
<dbReference type="SUPFAM" id="SSF47938">
    <property type="entry name" value="Functional domain of the splicing factor Prp18"/>
    <property type="match status" value="1"/>
</dbReference>
<dbReference type="InterPro" id="IPR004098">
    <property type="entry name" value="Prp18"/>
</dbReference>
<evidence type="ECO:0000256" key="4">
    <source>
        <dbReference type="ARBA" id="ARBA00022664"/>
    </source>
</evidence>
<keyword evidence="4" id="KW-0507">mRNA processing</keyword>
<gene>
    <name evidence="10" type="ORF">C1SCF055_LOCUS12404</name>
</gene>
<dbReference type="GO" id="GO:0046540">
    <property type="term" value="C:U4/U6 x U5 tri-snRNP complex"/>
    <property type="evidence" value="ECO:0007669"/>
    <property type="project" value="TreeGrafter"/>
</dbReference>
<accession>A0A9P1C6C2</accession>
<dbReference type="Gene3D" id="1.20.940.10">
    <property type="entry name" value="Functional domain of the splicing factor Prp18"/>
    <property type="match status" value="1"/>
</dbReference>
<evidence type="ECO:0000313" key="10">
    <source>
        <dbReference type="EMBL" id="CAI3984908.1"/>
    </source>
</evidence>
<evidence type="ECO:0000256" key="1">
    <source>
        <dbReference type="ARBA" id="ARBA00004123"/>
    </source>
</evidence>
<evidence type="ECO:0000256" key="5">
    <source>
        <dbReference type="ARBA" id="ARBA00022728"/>
    </source>
</evidence>
<evidence type="ECO:0000256" key="2">
    <source>
        <dbReference type="ARBA" id="ARBA00008137"/>
    </source>
</evidence>
<keyword evidence="12" id="KW-1185">Reference proteome</keyword>
<comment type="subcellular location">
    <subcellularLocation>
        <location evidence="1">Nucleus</location>
    </subcellularLocation>
</comment>
<evidence type="ECO:0000313" key="11">
    <source>
        <dbReference type="EMBL" id="CAL1138283.1"/>
    </source>
</evidence>
<dbReference type="PANTHER" id="PTHR13007:SF19">
    <property type="entry name" value="PRE-MRNA-SPLICING FACTOR 18"/>
    <property type="match status" value="1"/>
</dbReference>
<name>A0A9P1C6C2_9DINO</name>
<dbReference type="GO" id="GO:0005682">
    <property type="term" value="C:U5 snRNP"/>
    <property type="evidence" value="ECO:0007669"/>
    <property type="project" value="TreeGrafter"/>
</dbReference>
<dbReference type="Pfam" id="PF02840">
    <property type="entry name" value="Prp18"/>
    <property type="match status" value="1"/>
</dbReference>
<dbReference type="OrthoDB" id="10250354at2759"/>
<evidence type="ECO:0000256" key="6">
    <source>
        <dbReference type="ARBA" id="ARBA00023187"/>
    </source>
</evidence>
<reference evidence="11" key="2">
    <citation type="submission" date="2024-04" db="EMBL/GenBank/DDBJ databases">
        <authorList>
            <person name="Chen Y."/>
            <person name="Shah S."/>
            <person name="Dougan E. K."/>
            <person name="Thang M."/>
            <person name="Chan C."/>
        </authorList>
    </citation>
    <scope>NUCLEOTIDE SEQUENCE [LARGE SCALE GENOMIC DNA]</scope>
</reference>
<dbReference type="AlphaFoldDB" id="A0A9P1C6C2"/>
<dbReference type="EMBL" id="CAMXCT010000934">
    <property type="protein sequence ID" value="CAI3984908.1"/>
    <property type="molecule type" value="Genomic_DNA"/>
</dbReference>
<evidence type="ECO:0000259" key="9">
    <source>
        <dbReference type="Pfam" id="PF02840"/>
    </source>
</evidence>
<proteinExistence type="inferred from homology"/>
<keyword evidence="6" id="KW-0508">mRNA splicing</keyword>
<comment type="similarity">
    <text evidence="2">Belongs to the PRP18 family.</text>
</comment>
<keyword evidence="5" id="KW-0747">Spliceosome</keyword>
<evidence type="ECO:0000313" key="12">
    <source>
        <dbReference type="Proteomes" id="UP001152797"/>
    </source>
</evidence>
<feature type="domain" description="Prp18" evidence="9">
    <location>
        <begin position="82"/>
        <end position="219"/>
    </location>
</feature>
<dbReference type="PANTHER" id="PTHR13007">
    <property type="entry name" value="PRE-MRNA SPLICING FACTOR-RELATED"/>
    <property type="match status" value="1"/>
</dbReference>
<feature type="region of interest" description="Disordered" evidence="8">
    <location>
        <begin position="20"/>
        <end position="50"/>
    </location>
</feature>
<dbReference type="InterPro" id="IPR039979">
    <property type="entry name" value="PRPF18"/>
</dbReference>
<reference evidence="10" key="1">
    <citation type="submission" date="2022-10" db="EMBL/GenBank/DDBJ databases">
        <authorList>
            <person name="Chen Y."/>
            <person name="Dougan E. K."/>
            <person name="Chan C."/>
            <person name="Rhodes N."/>
            <person name="Thang M."/>
        </authorList>
    </citation>
    <scope>NUCLEOTIDE SEQUENCE</scope>
</reference>
<evidence type="ECO:0000256" key="7">
    <source>
        <dbReference type="ARBA" id="ARBA00023242"/>
    </source>
</evidence>